<sequence>MSTNPFSPVRDENPVAYLACMAWLDALPYVALDEKVTLRAIINYTTNKNLLLQLPQLTTDEVRDLYELSLRALTNLRSSWGAPETSSTTSSPAPSRIVSRAPSPPRTSASPPPIGTAVSRALGTEEFSLVDLIAKARSTSFSSTTALERQSDRCLLTGFSADGVFLETAHLFPSSSLLNGDCGLTWVFLAIFLGESIRNHLATEITVSLHTCSNSVSMEAGLHSIFDRGRFTLIPVSKPTEPLGNYCLDVKLVWWSPAFFLQSRPSVRAEDPDEQCSIDSDGMIVVGLGPPRILRSGSIIRISTQDPQGLPLPSESLLWWHASIWQVIGSAGLSETVTAGERNKAVASSRTEGPAAGPKRKRSPDDELDIHSSAEYRHLWARKHLPSDLLAQYDVDPLEPEDDIA</sequence>
<evidence type="ECO:0000259" key="2">
    <source>
        <dbReference type="Pfam" id="PF13391"/>
    </source>
</evidence>
<protein>
    <recommendedName>
        <fullName evidence="2">HNH nuclease domain-containing protein</fullName>
    </recommendedName>
</protein>
<organism evidence="3 4">
    <name type="scientific">Orbilia brochopaga</name>
    <dbReference type="NCBI Taxonomy" id="3140254"/>
    <lineage>
        <taxon>Eukaryota</taxon>
        <taxon>Fungi</taxon>
        <taxon>Dikarya</taxon>
        <taxon>Ascomycota</taxon>
        <taxon>Pezizomycotina</taxon>
        <taxon>Orbiliomycetes</taxon>
        <taxon>Orbiliales</taxon>
        <taxon>Orbiliaceae</taxon>
        <taxon>Orbilia</taxon>
    </lineage>
</organism>
<name>A0AAV9VCG0_9PEZI</name>
<comment type="caution">
    <text evidence="3">The sequence shown here is derived from an EMBL/GenBank/DDBJ whole genome shotgun (WGS) entry which is preliminary data.</text>
</comment>
<feature type="region of interest" description="Disordered" evidence="1">
    <location>
        <begin position="342"/>
        <end position="368"/>
    </location>
</feature>
<feature type="compositionally biased region" description="Low complexity" evidence="1">
    <location>
        <begin position="82"/>
        <end position="101"/>
    </location>
</feature>
<proteinExistence type="predicted"/>
<keyword evidence="4" id="KW-1185">Reference proteome</keyword>
<gene>
    <name evidence="3" type="ORF">TWF696_004376</name>
</gene>
<dbReference type="AlphaFoldDB" id="A0AAV9VCG0"/>
<evidence type="ECO:0000256" key="1">
    <source>
        <dbReference type="SAM" id="MobiDB-lite"/>
    </source>
</evidence>
<feature type="region of interest" description="Disordered" evidence="1">
    <location>
        <begin position="80"/>
        <end position="115"/>
    </location>
</feature>
<feature type="domain" description="HNH nuclease" evidence="2">
    <location>
        <begin position="154"/>
        <end position="233"/>
    </location>
</feature>
<dbReference type="InterPro" id="IPR003615">
    <property type="entry name" value="HNH_nuc"/>
</dbReference>
<reference evidence="3 4" key="1">
    <citation type="submission" date="2019-10" db="EMBL/GenBank/DDBJ databases">
        <authorList>
            <person name="Palmer J.M."/>
        </authorList>
    </citation>
    <scope>NUCLEOTIDE SEQUENCE [LARGE SCALE GENOMIC DNA]</scope>
    <source>
        <strain evidence="3 4">TWF696</strain>
    </source>
</reference>
<dbReference type="Pfam" id="PF13391">
    <property type="entry name" value="HNH_2"/>
    <property type="match status" value="1"/>
</dbReference>
<evidence type="ECO:0000313" key="4">
    <source>
        <dbReference type="Proteomes" id="UP001375240"/>
    </source>
</evidence>
<dbReference type="EMBL" id="JAVHNQ010000002">
    <property type="protein sequence ID" value="KAK6355261.1"/>
    <property type="molecule type" value="Genomic_DNA"/>
</dbReference>
<dbReference type="Proteomes" id="UP001375240">
    <property type="component" value="Unassembled WGS sequence"/>
</dbReference>
<evidence type="ECO:0000313" key="3">
    <source>
        <dbReference type="EMBL" id="KAK6355261.1"/>
    </source>
</evidence>
<feature type="compositionally biased region" description="Pro residues" evidence="1">
    <location>
        <begin position="102"/>
        <end position="114"/>
    </location>
</feature>
<accession>A0AAV9VCG0</accession>